<evidence type="ECO:0000313" key="1">
    <source>
        <dbReference type="EMBL" id="AYL98190.1"/>
    </source>
</evidence>
<dbReference type="KEGG" id="muh:HYN43_024185"/>
<organism evidence="1 2">
    <name type="scientific">Mucilaginibacter celer</name>
    <dbReference type="NCBI Taxonomy" id="2305508"/>
    <lineage>
        <taxon>Bacteria</taxon>
        <taxon>Pseudomonadati</taxon>
        <taxon>Bacteroidota</taxon>
        <taxon>Sphingobacteriia</taxon>
        <taxon>Sphingobacteriales</taxon>
        <taxon>Sphingobacteriaceae</taxon>
        <taxon>Mucilaginibacter</taxon>
    </lineage>
</organism>
<gene>
    <name evidence="1" type="ORF">HYN43_024185</name>
</gene>
<evidence type="ECO:0000313" key="2">
    <source>
        <dbReference type="Proteomes" id="UP000270046"/>
    </source>
</evidence>
<dbReference type="Proteomes" id="UP000270046">
    <property type="component" value="Chromosome"/>
</dbReference>
<accession>A0A494VXJ1</accession>
<dbReference type="AlphaFoldDB" id="A0A494VXJ1"/>
<sequence>MLSEPEFGGINRMQIKFNKFFNSPKFRFRQYQYAVLSSRPPGEDFGWRISGFLEYILLI</sequence>
<keyword evidence="2" id="KW-1185">Reference proteome</keyword>
<dbReference type="EMBL" id="CP032869">
    <property type="protein sequence ID" value="AYL98190.1"/>
    <property type="molecule type" value="Genomic_DNA"/>
</dbReference>
<protein>
    <submittedName>
        <fullName evidence="1">Uncharacterized protein</fullName>
    </submittedName>
</protein>
<proteinExistence type="predicted"/>
<name>A0A494VXJ1_9SPHI</name>
<reference evidence="1 2" key="1">
    <citation type="submission" date="2018-10" db="EMBL/GenBank/DDBJ databases">
        <title>Genome sequencing of Mucilaginibacter sp. HYN0043.</title>
        <authorList>
            <person name="Kim M."/>
            <person name="Yi H."/>
        </authorList>
    </citation>
    <scope>NUCLEOTIDE SEQUENCE [LARGE SCALE GENOMIC DNA]</scope>
    <source>
        <strain evidence="1 2">HYN0043</strain>
    </source>
</reference>